<dbReference type="CDD" id="cd01991">
    <property type="entry name" value="Asn_synthase_B_C"/>
    <property type="match status" value="1"/>
</dbReference>
<evidence type="ECO:0000256" key="1">
    <source>
        <dbReference type="ARBA" id="ARBA00022605"/>
    </source>
</evidence>
<keyword evidence="1" id="KW-0028">Amino-acid biosynthesis</keyword>
<proteinExistence type="predicted"/>
<dbReference type="InterPro" id="IPR014729">
    <property type="entry name" value="Rossmann-like_a/b/a_fold"/>
</dbReference>
<evidence type="ECO:0000313" key="6">
    <source>
        <dbReference type="Proteomes" id="UP000053780"/>
    </source>
</evidence>
<dbReference type="AlphaFoldDB" id="T0LCH4"/>
<keyword evidence="6" id="KW-1185">Reference proteome</keyword>
<protein>
    <submittedName>
        <fullName evidence="5">Putative asparagine synthetase</fullName>
    </submittedName>
</protein>
<dbReference type="InterPro" id="IPR051857">
    <property type="entry name" value="Asn_synthetase_domain"/>
</dbReference>
<dbReference type="PANTHER" id="PTHR45937">
    <property type="entry name" value="ASPARAGINE SYNTHETASE DOMAIN-CONTAINING PROTEIN 1"/>
    <property type="match status" value="1"/>
</dbReference>
<name>T0LCH4_9MICR</name>
<reference evidence="5 6" key="1">
    <citation type="journal article" date="2013" name="BMC Genomics">
        <title>Genome sequencing and comparative genomics of honey bee microsporidia, Nosema apis reveal novel insights into host-parasite interactions.</title>
        <authorList>
            <person name="Chen Yp."/>
            <person name="Pettis J.S."/>
            <person name="Zhao Y."/>
            <person name="Liu X."/>
            <person name="Tallon L.J."/>
            <person name="Sadzewicz L.D."/>
            <person name="Li R."/>
            <person name="Zheng H."/>
            <person name="Huang S."/>
            <person name="Zhang X."/>
            <person name="Hamilton M.C."/>
            <person name="Pernal S.F."/>
            <person name="Melathopoulos A.P."/>
            <person name="Yan X."/>
            <person name="Evans J.D."/>
        </authorList>
    </citation>
    <scope>NUCLEOTIDE SEQUENCE [LARGE SCALE GENOMIC DNA]</scope>
    <source>
        <strain evidence="5 6">BRL 01</strain>
    </source>
</reference>
<evidence type="ECO:0000259" key="4">
    <source>
        <dbReference type="Pfam" id="PF00733"/>
    </source>
</evidence>
<dbReference type="VEuPathDB" id="MicrosporidiaDB:NAPIS_ORF00416"/>
<dbReference type="PANTHER" id="PTHR45937:SF1">
    <property type="entry name" value="ASPARAGINE SYNTHETASE DOMAIN-CONTAINING PROTEIN 1"/>
    <property type="match status" value="1"/>
</dbReference>
<dbReference type="Pfam" id="PF00733">
    <property type="entry name" value="Asn_synthase"/>
    <property type="match status" value="1"/>
</dbReference>
<sequence length="306" mass="36171">MNSWVLKFDPVYVWNLCRDYHGLIKYDDLTICSSVLYIRDEIKQPICTDKYIFLYNGEIYNESKSDTLGFLKKQFGISSVKYDYEINSNFLYIYNKIDKNIITFEKVNYFTERFACIGHFTNNYIKQLFNFFSGGIDSIILAMYLHFVSDISRPIYLINTGFNNSQDRINGKLAYKELSLKINQNTKEKIYDLIYPKSNNMDFNIRTVLYFTAKTARSYSKVGFLGSGADELFCGYNKYKSEKPDDRIKNNKFCIKFKRDDLQNEIENKIILRKILRYYNLNNLSNIPKKAMQYGSGIFKLEKCIF</sequence>
<dbReference type="GO" id="GO:0006529">
    <property type="term" value="P:asparagine biosynthetic process"/>
    <property type="evidence" value="ECO:0007669"/>
    <property type="project" value="UniProtKB-KW"/>
</dbReference>
<keyword evidence="2" id="KW-0061">Asparagine biosynthesis</keyword>
<dbReference type="Proteomes" id="UP000053780">
    <property type="component" value="Unassembled WGS sequence"/>
</dbReference>
<dbReference type="SUPFAM" id="SSF52402">
    <property type="entry name" value="Adenine nucleotide alpha hydrolases-like"/>
    <property type="match status" value="1"/>
</dbReference>
<evidence type="ECO:0000313" key="5">
    <source>
        <dbReference type="EMBL" id="EQB61999.1"/>
    </source>
</evidence>
<dbReference type="EMBL" id="KE647051">
    <property type="protein sequence ID" value="EQB61999.1"/>
    <property type="molecule type" value="Genomic_DNA"/>
</dbReference>
<dbReference type="Gene3D" id="3.40.50.620">
    <property type="entry name" value="HUPs"/>
    <property type="match status" value="1"/>
</dbReference>
<keyword evidence="3" id="KW-0315">Glutamine amidotransferase</keyword>
<dbReference type="OrthoDB" id="10252281at2759"/>
<gene>
    <name evidence="5" type="ORF">NAPIS_ORF00416</name>
</gene>
<dbReference type="HOGENOM" id="CLU_012368_1_0_1"/>
<accession>T0LCH4</accession>
<dbReference type="GO" id="GO:0004066">
    <property type="term" value="F:asparagine synthase (glutamine-hydrolyzing) activity"/>
    <property type="evidence" value="ECO:0007669"/>
    <property type="project" value="InterPro"/>
</dbReference>
<evidence type="ECO:0000256" key="2">
    <source>
        <dbReference type="ARBA" id="ARBA00022888"/>
    </source>
</evidence>
<feature type="domain" description="Asparagine synthetase" evidence="4">
    <location>
        <begin position="131"/>
        <end position="245"/>
    </location>
</feature>
<evidence type="ECO:0000256" key="3">
    <source>
        <dbReference type="ARBA" id="ARBA00022962"/>
    </source>
</evidence>
<dbReference type="InterPro" id="IPR001962">
    <property type="entry name" value="Asn_synthase"/>
</dbReference>
<organism evidence="5 6">
    <name type="scientific">Vairimorpha apis BRL 01</name>
    <dbReference type="NCBI Taxonomy" id="1037528"/>
    <lineage>
        <taxon>Eukaryota</taxon>
        <taxon>Fungi</taxon>
        <taxon>Fungi incertae sedis</taxon>
        <taxon>Microsporidia</taxon>
        <taxon>Nosematidae</taxon>
        <taxon>Vairimorpha</taxon>
    </lineage>
</organism>